<comment type="caution">
    <text evidence="6">The sequence shown here is derived from an EMBL/GenBank/DDBJ whole genome shotgun (WGS) entry which is preliminary data.</text>
</comment>
<dbReference type="Proteomes" id="UP001479436">
    <property type="component" value="Unassembled WGS sequence"/>
</dbReference>
<evidence type="ECO:0000256" key="1">
    <source>
        <dbReference type="ARBA" id="ARBA00004141"/>
    </source>
</evidence>
<feature type="transmembrane region" description="Helical" evidence="5">
    <location>
        <begin position="80"/>
        <end position="100"/>
    </location>
</feature>
<feature type="transmembrane region" description="Helical" evidence="5">
    <location>
        <begin position="194"/>
        <end position="217"/>
    </location>
</feature>
<dbReference type="PANTHER" id="PTHR12570:SF82">
    <property type="entry name" value="NIPA-LIKE PROTEIN 3"/>
    <property type="match status" value="1"/>
</dbReference>
<feature type="transmembrane region" description="Helical" evidence="5">
    <location>
        <begin position="263"/>
        <end position="283"/>
    </location>
</feature>
<gene>
    <name evidence="6" type="ORF">K7432_015631</name>
</gene>
<dbReference type="InterPro" id="IPR037185">
    <property type="entry name" value="EmrE-like"/>
</dbReference>
<protein>
    <recommendedName>
        <fullName evidence="8">Magnesium transporter</fullName>
    </recommendedName>
</protein>
<evidence type="ECO:0000256" key="3">
    <source>
        <dbReference type="ARBA" id="ARBA00022989"/>
    </source>
</evidence>
<comment type="subcellular location">
    <subcellularLocation>
        <location evidence="1">Membrane</location>
        <topology evidence="1">Multi-pass membrane protein</topology>
    </subcellularLocation>
</comment>
<feature type="transmembrane region" description="Helical" evidence="5">
    <location>
        <begin position="237"/>
        <end position="256"/>
    </location>
</feature>
<feature type="transmembrane region" description="Helical" evidence="5">
    <location>
        <begin position="49"/>
        <end position="68"/>
    </location>
</feature>
<evidence type="ECO:0000256" key="5">
    <source>
        <dbReference type="SAM" id="Phobius"/>
    </source>
</evidence>
<feature type="transmembrane region" description="Helical" evidence="5">
    <location>
        <begin position="295"/>
        <end position="317"/>
    </location>
</feature>
<organism evidence="6 7">
    <name type="scientific">Basidiobolus ranarum</name>
    <dbReference type="NCBI Taxonomy" id="34480"/>
    <lineage>
        <taxon>Eukaryota</taxon>
        <taxon>Fungi</taxon>
        <taxon>Fungi incertae sedis</taxon>
        <taxon>Zoopagomycota</taxon>
        <taxon>Entomophthoromycotina</taxon>
        <taxon>Basidiobolomycetes</taxon>
        <taxon>Basidiobolales</taxon>
        <taxon>Basidiobolaceae</taxon>
        <taxon>Basidiobolus</taxon>
    </lineage>
</organism>
<feature type="transmembrane region" description="Helical" evidence="5">
    <location>
        <begin position="6"/>
        <end position="29"/>
    </location>
</feature>
<feature type="transmembrane region" description="Helical" evidence="5">
    <location>
        <begin position="109"/>
        <end position="131"/>
    </location>
</feature>
<sequence>MPTSMIANYIIGFIVSLCASIIDAFGTNLMKRDHSRNEMLPPDQRKHEFLRWGWHLGLYCYIGSQVIGSSVALNFLKTQWVAPLGSVALIFNFIFARLLVGTPITKNDLYGTAIVIASVIWVVVFGGLGQGDDYEDNLTLETLNLLYYRPVFIGYFSMLNLTTIGGFVFVVYTKYLLENNTKNWLVKSMEETRLIRLIGMAFACIGGLFASETLLLAKSGIRLLSISLSGDNQFTNGLSIFIVIGLAFTAILQIYCLNSGLKYANSVVVIPLFYCFYTCVGLLNTCVYLDQFHLYPWWVLVMILIGVITLVFGVRLLSSSKDQPISNPYTSVSDLERNEPTMSEILK</sequence>
<accession>A0ABR2VMT6</accession>
<evidence type="ECO:0000256" key="2">
    <source>
        <dbReference type="ARBA" id="ARBA00022692"/>
    </source>
</evidence>
<proteinExistence type="predicted"/>
<keyword evidence="7" id="KW-1185">Reference proteome</keyword>
<evidence type="ECO:0000313" key="6">
    <source>
        <dbReference type="EMBL" id="KAK9685093.1"/>
    </source>
</evidence>
<dbReference type="EMBL" id="JASJQH010009066">
    <property type="protein sequence ID" value="KAK9685093.1"/>
    <property type="molecule type" value="Genomic_DNA"/>
</dbReference>
<evidence type="ECO:0000256" key="4">
    <source>
        <dbReference type="ARBA" id="ARBA00023136"/>
    </source>
</evidence>
<dbReference type="InterPro" id="IPR008521">
    <property type="entry name" value="Mg_trans_NIPA"/>
</dbReference>
<keyword evidence="4 5" id="KW-0472">Membrane</keyword>
<reference evidence="6 7" key="1">
    <citation type="submission" date="2023-04" db="EMBL/GenBank/DDBJ databases">
        <title>Genome of Basidiobolus ranarum AG-B5.</title>
        <authorList>
            <person name="Stajich J.E."/>
            <person name="Carter-House D."/>
            <person name="Gryganskyi A."/>
        </authorList>
    </citation>
    <scope>NUCLEOTIDE SEQUENCE [LARGE SCALE GENOMIC DNA]</scope>
    <source>
        <strain evidence="6 7">AG-B5</strain>
    </source>
</reference>
<evidence type="ECO:0000313" key="7">
    <source>
        <dbReference type="Proteomes" id="UP001479436"/>
    </source>
</evidence>
<evidence type="ECO:0008006" key="8">
    <source>
        <dbReference type="Google" id="ProtNLM"/>
    </source>
</evidence>
<name>A0ABR2VMT6_9FUNG</name>
<keyword evidence="3 5" id="KW-1133">Transmembrane helix</keyword>
<feature type="transmembrane region" description="Helical" evidence="5">
    <location>
        <begin position="151"/>
        <end position="173"/>
    </location>
</feature>
<dbReference type="Pfam" id="PF05653">
    <property type="entry name" value="Mg_trans_NIPA"/>
    <property type="match status" value="1"/>
</dbReference>
<dbReference type="PANTHER" id="PTHR12570">
    <property type="match status" value="1"/>
</dbReference>
<dbReference type="SUPFAM" id="SSF103481">
    <property type="entry name" value="Multidrug resistance efflux transporter EmrE"/>
    <property type="match status" value="1"/>
</dbReference>
<keyword evidence="2 5" id="KW-0812">Transmembrane</keyword>